<keyword evidence="2" id="KW-1185">Reference proteome</keyword>
<evidence type="ECO:0000313" key="1">
    <source>
        <dbReference type="EMBL" id="QLF72063.1"/>
    </source>
</evidence>
<proteinExistence type="predicted"/>
<geneLocation type="plasmid" evidence="1 2">
    <name>pPRADMK78_02</name>
</geneLocation>
<reference evidence="1 2" key="1">
    <citation type="submission" date="2020-06" db="EMBL/GenBank/DDBJ databases">
        <title>Genome sequence of Rhizobium sp strain ADMK78.</title>
        <authorList>
            <person name="Rahi P."/>
        </authorList>
    </citation>
    <scope>NUCLEOTIDE SEQUENCE [LARGE SCALE GENOMIC DNA]</scope>
    <source>
        <strain evidence="1 2">ADMK78</strain>
        <plasmid evidence="1 2">pPRADMK78_02</plasmid>
    </source>
</reference>
<organism evidence="1 2">
    <name type="scientific">Peteryoungia desertarenae</name>
    <dbReference type="NCBI Taxonomy" id="1813451"/>
    <lineage>
        <taxon>Bacteria</taxon>
        <taxon>Pseudomonadati</taxon>
        <taxon>Pseudomonadota</taxon>
        <taxon>Alphaproteobacteria</taxon>
        <taxon>Hyphomicrobiales</taxon>
        <taxon>Rhizobiaceae</taxon>
        <taxon>Peteryoungia</taxon>
    </lineage>
</organism>
<evidence type="ECO:0000313" key="2">
    <source>
        <dbReference type="Proteomes" id="UP000308530"/>
    </source>
</evidence>
<sequence>MSKRSILERVQEMTRQAREREAEKLLTVELVKKAISEAAAQGFSRVAIAPSKPLDLTKTEIAKATLTELRKDGFRLEWEVRLQPDNTSYQALVVSWPDFAPPRN</sequence>
<dbReference type="Proteomes" id="UP000308530">
    <property type="component" value="Plasmid pPRADMK78_02"/>
</dbReference>
<dbReference type="EMBL" id="CP058352">
    <property type="protein sequence ID" value="QLF72063.1"/>
    <property type="molecule type" value="Genomic_DNA"/>
</dbReference>
<gene>
    <name evidence="1" type="ORF">FE840_020725</name>
</gene>
<keyword evidence="1" id="KW-0614">Plasmid</keyword>
<name>A0ABX6QU04_9HYPH</name>
<dbReference type="RefSeq" id="WP_138289581.1">
    <property type="nucleotide sequence ID" value="NZ_CP058352.1"/>
</dbReference>
<accession>A0ABX6QU04</accession>
<protein>
    <submittedName>
        <fullName evidence="1">Uncharacterized protein</fullName>
    </submittedName>
</protein>